<evidence type="ECO:0000313" key="3">
    <source>
        <dbReference type="Proteomes" id="UP000879542"/>
    </source>
</evidence>
<dbReference type="EMBL" id="DAEQIJ010000005">
    <property type="protein sequence ID" value="HBH2619752.1"/>
    <property type="molecule type" value="Genomic_DNA"/>
</dbReference>
<name>A0A9P3U182_CLODI</name>
<protein>
    <submittedName>
        <fullName evidence="2">DUF2185 domain-containing protein</fullName>
    </submittedName>
</protein>
<sequence>MNGEGCILSNKITKECYKIGYMIREKSIDTYPDSGWGFMTWDENGE</sequence>
<dbReference type="RefSeq" id="WP_077705489.1">
    <property type="nucleotide sequence ID" value="NZ_BINA01000046.1"/>
</dbReference>
<dbReference type="OrthoDB" id="4827574at2"/>
<organism evidence="2 3">
    <name type="scientific">Clostridioides difficile</name>
    <name type="common">Peptoclostridium difficile</name>
    <dbReference type="NCBI Taxonomy" id="1496"/>
    <lineage>
        <taxon>Bacteria</taxon>
        <taxon>Bacillati</taxon>
        <taxon>Bacillota</taxon>
        <taxon>Clostridia</taxon>
        <taxon>Peptostreptococcales</taxon>
        <taxon>Peptostreptococcaceae</taxon>
        <taxon>Clostridioides</taxon>
    </lineage>
</organism>
<evidence type="ECO:0000313" key="2">
    <source>
        <dbReference type="EMBL" id="HBH2619752.1"/>
    </source>
</evidence>
<reference evidence="2" key="1">
    <citation type="journal article" date="2018" name="Genome Biol.">
        <title>SKESA: strategic k-mer extension for scrupulous assemblies.</title>
        <authorList>
            <person name="Souvorov A."/>
            <person name="Agarwala R."/>
            <person name="Lipman D.J."/>
        </authorList>
    </citation>
    <scope>NUCLEOTIDE SEQUENCE</scope>
    <source>
        <strain evidence="2">Clostridioides</strain>
    </source>
</reference>
<gene>
    <name evidence="2" type="ORF">KRQ00_001504</name>
</gene>
<dbReference type="AlphaFoldDB" id="A0A9P3U182"/>
<feature type="domain" description="Immunity protein Imm33" evidence="1">
    <location>
        <begin position="6"/>
        <end position="44"/>
    </location>
</feature>
<comment type="caution">
    <text evidence="2">The sequence shown here is derived from an EMBL/GenBank/DDBJ whole genome shotgun (WGS) entry which is preliminary data.</text>
</comment>
<accession>A0A9P3U182</accession>
<proteinExistence type="predicted"/>
<dbReference type="Proteomes" id="UP000879542">
    <property type="component" value="Unassembled WGS sequence"/>
</dbReference>
<evidence type="ECO:0000259" key="1">
    <source>
        <dbReference type="Pfam" id="PF09951"/>
    </source>
</evidence>
<dbReference type="Pfam" id="PF09951">
    <property type="entry name" value="Imm33"/>
    <property type="match status" value="1"/>
</dbReference>
<dbReference type="InterPro" id="IPR018689">
    <property type="entry name" value="Imm33_dom"/>
</dbReference>
<reference evidence="2" key="2">
    <citation type="submission" date="2021-06" db="EMBL/GenBank/DDBJ databases">
        <authorList>
            <consortium name="NCBI Pathogen Detection Project"/>
        </authorList>
    </citation>
    <scope>NUCLEOTIDE SEQUENCE</scope>
    <source>
        <strain evidence="2">Clostridioides</strain>
    </source>
</reference>